<dbReference type="InterPro" id="IPR037874">
    <property type="entry name" value="Cdc42"/>
</dbReference>
<proteinExistence type="inferred from homology"/>
<dbReference type="GO" id="GO:0003006">
    <property type="term" value="P:developmental process involved in reproduction"/>
    <property type="evidence" value="ECO:0007669"/>
    <property type="project" value="UniProtKB-ARBA"/>
</dbReference>
<evidence type="ECO:0000256" key="6">
    <source>
        <dbReference type="ARBA" id="ARBA00022741"/>
    </source>
</evidence>
<keyword evidence="5" id="KW-0488">Methylation</keyword>
<dbReference type="SMART" id="SM00174">
    <property type="entry name" value="RHO"/>
    <property type="match status" value="1"/>
</dbReference>
<evidence type="ECO:0000256" key="4">
    <source>
        <dbReference type="ARBA" id="ARBA00022475"/>
    </source>
</evidence>
<evidence type="ECO:0000256" key="11">
    <source>
        <dbReference type="ARBA" id="ARBA00023289"/>
    </source>
</evidence>
<dbReference type="GO" id="GO:0035099">
    <property type="term" value="P:hemocyte migration"/>
    <property type="evidence" value="ECO:0007669"/>
    <property type="project" value="UniProtKB-ARBA"/>
</dbReference>
<dbReference type="InterPro" id="IPR027417">
    <property type="entry name" value="P-loop_NTPase"/>
</dbReference>
<evidence type="ECO:0000256" key="3">
    <source>
        <dbReference type="ARBA" id="ARBA00008112"/>
    </source>
</evidence>
<evidence type="ECO:0000256" key="8">
    <source>
        <dbReference type="ARBA" id="ARBA00023134"/>
    </source>
</evidence>
<name>A0A7R9D4L3_TIMCR</name>
<accession>A0A7R9D4L3</accession>
<evidence type="ECO:0000256" key="12">
    <source>
        <dbReference type="ARBA" id="ARBA00067720"/>
    </source>
</evidence>
<dbReference type="GO" id="GO:0003924">
    <property type="term" value="F:GTPase activity"/>
    <property type="evidence" value="ECO:0007669"/>
    <property type="project" value="InterPro"/>
</dbReference>
<protein>
    <recommendedName>
        <fullName evidence="12">Cdc42 homolog</fullName>
    </recommendedName>
</protein>
<dbReference type="PROSITE" id="PS51421">
    <property type="entry name" value="RAS"/>
    <property type="match status" value="1"/>
</dbReference>
<dbReference type="FunFam" id="3.40.50.300:FF:000167">
    <property type="entry name" value="Cell division control protein 42 homolog"/>
    <property type="match status" value="1"/>
</dbReference>
<sequence>MKVELRGNIPAFSGGSYIDSSSNIDLPITDSPIICVNDTLDYAITEAFVSTLSRKEPTPNVGLLHQDLFLNSPSPVRLSPHNTDKMQTIKCVVVGDGAVGKTCLLISYTTNKFPSEYVPTVFDNYAVTVMIGGEPYTLGLFDTAGQEDYDRLRPLSYPQTDVFLVCFSVVSPSSFENVKEKWVPEITHHCQKTPFLLVGTQIDLRDDAATIEKLAKNKQKPITFEQGEKLAKELKAVKYVECSALTQKGLKNVFDEAILAALEPPEPVKRRKCVLL</sequence>
<evidence type="ECO:0000313" key="13">
    <source>
        <dbReference type="EMBL" id="CAD7407993.1"/>
    </source>
</evidence>
<dbReference type="GO" id="GO:0007264">
    <property type="term" value="P:small GTPase-mediated signal transduction"/>
    <property type="evidence" value="ECO:0007669"/>
    <property type="project" value="InterPro"/>
</dbReference>
<evidence type="ECO:0000256" key="2">
    <source>
        <dbReference type="ARBA" id="ARBA00004536"/>
    </source>
</evidence>
<keyword evidence="6" id="KW-0547">Nucleotide-binding</keyword>
<dbReference type="InterPro" id="IPR001806">
    <property type="entry name" value="Small_GTPase"/>
</dbReference>
<keyword evidence="4" id="KW-1003">Cell membrane</keyword>
<comment type="similarity">
    <text evidence="3">Belongs to the small GTPase superfamily. Rho family. CDC42 subfamily.</text>
</comment>
<dbReference type="AlphaFoldDB" id="A0A7R9D4L3"/>
<keyword evidence="8" id="KW-0342">GTP-binding</keyword>
<dbReference type="CDD" id="cd01874">
    <property type="entry name" value="Cdc42"/>
    <property type="match status" value="1"/>
</dbReference>
<evidence type="ECO:0000256" key="7">
    <source>
        <dbReference type="ARBA" id="ARBA00022949"/>
    </source>
</evidence>
<dbReference type="SUPFAM" id="SSF52540">
    <property type="entry name" value="P-loop containing nucleoside triphosphate hydrolases"/>
    <property type="match status" value="1"/>
</dbReference>
<reference evidence="13" key="1">
    <citation type="submission" date="2020-11" db="EMBL/GenBank/DDBJ databases">
        <authorList>
            <person name="Tran Van P."/>
        </authorList>
    </citation>
    <scope>NUCLEOTIDE SEQUENCE</scope>
</reference>
<keyword evidence="9" id="KW-0472">Membrane</keyword>
<evidence type="ECO:0000256" key="5">
    <source>
        <dbReference type="ARBA" id="ARBA00022481"/>
    </source>
</evidence>
<evidence type="ECO:0000256" key="10">
    <source>
        <dbReference type="ARBA" id="ARBA00023288"/>
    </source>
</evidence>
<dbReference type="GO" id="GO:0051130">
    <property type="term" value="P:positive regulation of cellular component organization"/>
    <property type="evidence" value="ECO:0007669"/>
    <property type="project" value="UniProtKB-ARBA"/>
</dbReference>
<dbReference type="GO" id="GO:0005737">
    <property type="term" value="C:cytoplasm"/>
    <property type="evidence" value="ECO:0007669"/>
    <property type="project" value="UniProtKB-ARBA"/>
</dbReference>
<keyword evidence="10" id="KW-0449">Lipoprotein</keyword>
<dbReference type="GO" id="GO:0001667">
    <property type="term" value="P:ameboidal-type cell migration"/>
    <property type="evidence" value="ECO:0007669"/>
    <property type="project" value="UniProtKB-ARBA"/>
</dbReference>
<organism evidence="13">
    <name type="scientific">Timema cristinae</name>
    <name type="common">Walking stick</name>
    <dbReference type="NCBI Taxonomy" id="61476"/>
    <lineage>
        <taxon>Eukaryota</taxon>
        <taxon>Metazoa</taxon>
        <taxon>Ecdysozoa</taxon>
        <taxon>Arthropoda</taxon>
        <taxon>Hexapoda</taxon>
        <taxon>Insecta</taxon>
        <taxon>Pterygota</taxon>
        <taxon>Neoptera</taxon>
        <taxon>Polyneoptera</taxon>
        <taxon>Phasmatodea</taxon>
        <taxon>Timematodea</taxon>
        <taxon>Timematoidea</taxon>
        <taxon>Timematidae</taxon>
        <taxon>Timema</taxon>
    </lineage>
</organism>
<dbReference type="Gene3D" id="3.40.50.300">
    <property type="entry name" value="P-loop containing nucleotide triphosphate hydrolases"/>
    <property type="match status" value="1"/>
</dbReference>
<dbReference type="Pfam" id="PF00071">
    <property type="entry name" value="Ras"/>
    <property type="match status" value="1"/>
</dbReference>
<dbReference type="GO" id="GO:0035006">
    <property type="term" value="P:melanization defense response"/>
    <property type="evidence" value="ECO:0007669"/>
    <property type="project" value="UniProtKB-ARBA"/>
</dbReference>
<dbReference type="EMBL" id="OC320403">
    <property type="protein sequence ID" value="CAD7407993.1"/>
    <property type="molecule type" value="Genomic_DNA"/>
</dbReference>
<dbReference type="PROSITE" id="PS51420">
    <property type="entry name" value="RHO"/>
    <property type="match status" value="1"/>
</dbReference>
<dbReference type="InterPro" id="IPR005225">
    <property type="entry name" value="Small_GTP-bd"/>
</dbReference>
<evidence type="ECO:0000256" key="1">
    <source>
        <dbReference type="ARBA" id="ARBA00004193"/>
    </source>
</evidence>
<dbReference type="GO" id="GO:0009653">
    <property type="term" value="P:anatomical structure morphogenesis"/>
    <property type="evidence" value="ECO:0007669"/>
    <property type="project" value="UniProtKB-ARBA"/>
</dbReference>
<dbReference type="InterPro" id="IPR003578">
    <property type="entry name" value="Small_GTPase_Rho"/>
</dbReference>
<dbReference type="PROSITE" id="PS51419">
    <property type="entry name" value="RAB"/>
    <property type="match status" value="1"/>
</dbReference>
<gene>
    <name evidence="13" type="ORF">TCEB3V08_LOCUS9304</name>
</gene>
<dbReference type="SMART" id="SM00173">
    <property type="entry name" value="RAS"/>
    <property type="match status" value="1"/>
</dbReference>
<evidence type="ECO:0000256" key="9">
    <source>
        <dbReference type="ARBA" id="ARBA00023136"/>
    </source>
</evidence>
<keyword evidence="7" id="KW-0965">Cell junction</keyword>
<dbReference type="GO" id="GO:0022412">
    <property type="term" value="P:cellular process involved in reproduction in multicellular organism"/>
    <property type="evidence" value="ECO:0007669"/>
    <property type="project" value="UniProtKB-ARBA"/>
</dbReference>
<dbReference type="GO" id="GO:0005886">
    <property type="term" value="C:plasma membrane"/>
    <property type="evidence" value="ECO:0007669"/>
    <property type="project" value="UniProtKB-SubCell"/>
</dbReference>
<dbReference type="GO" id="GO:0005525">
    <property type="term" value="F:GTP binding"/>
    <property type="evidence" value="ECO:0007669"/>
    <property type="project" value="UniProtKB-KW"/>
</dbReference>
<dbReference type="GO" id="GO:0005912">
    <property type="term" value="C:adherens junction"/>
    <property type="evidence" value="ECO:0007669"/>
    <property type="project" value="UniProtKB-SubCell"/>
</dbReference>
<dbReference type="PANTHER" id="PTHR24072">
    <property type="entry name" value="RHO FAMILY GTPASE"/>
    <property type="match status" value="1"/>
</dbReference>
<keyword evidence="11" id="KW-0636">Prenylation</keyword>
<dbReference type="SMART" id="SM00175">
    <property type="entry name" value="RAB"/>
    <property type="match status" value="1"/>
</dbReference>
<dbReference type="PRINTS" id="PR00449">
    <property type="entry name" value="RASTRNSFRMNG"/>
</dbReference>
<comment type="subcellular location">
    <subcellularLocation>
        <location evidence="2">Cell junction</location>
        <location evidence="2">Adherens junction</location>
    </subcellularLocation>
    <subcellularLocation>
        <location evidence="1">Cell membrane</location>
        <topology evidence="1">Lipid-anchor</topology>
    </subcellularLocation>
</comment>
<dbReference type="NCBIfam" id="TIGR00231">
    <property type="entry name" value="small_GTP"/>
    <property type="match status" value="1"/>
</dbReference>